<evidence type="ECO:0000256" key="4">
    <source>
        <dbReference type="ARBA" id="ARBA00022833"/>
    </source>
</evidence>
<dbReference type="Pfam" id="PF13662">
    <property type="entry name" value="Toprim_4"/>
    <property type="match status" value="1"/>
</dbReference>
<keyword evidence="2 7" id="KW-0227">DNA damage</keyword>
<organism evidence="9 10">
    <name type="scientific">Oceanispirochaeta crateris</name>
    <dbReference type="NCBI Taxonomy" id="2518645"/>
    <lineage>
        <taxon>Bacteria</taxon>
        <taxon>Pseudomonadati</taxon>
        <taxon>Spirochaetota</taxon>
        <taxon>Spirochaetia</taxon>
        <taxon>Spirochaetales</taxon>
        <taxon>Spirochaetaceae</taxon>
        <taxon>Oceanispirochaeta</taxon>
    </lineage>
</organism>
<protein>
    <recommendedName>
        <fullName evidence="7">Recombination protein RecR</fullName>
    </recommendedName>
</protein>
<dbReference type="NCBIfam" id="TIGR00615">
    <property type="entry name" value="recR"/>
    <property type="match status" value="1"/>
</dbReference>
<dbReference type="PANTHER" id="PTHR30446:SF0">
    <property type="entry name" value="RECOMBINATION PROTEIN RECR"/>
    <property type="match status" value="1"/>
</dbReference>
<evidence type="ECO:0000259" key="8">
    <source>
        <dbReference type="PROSITE" id="PS50880"/>
    </source>
</evidence>
<dbReference type="InterPro" id="IPR006171">
    <property type="entry name" value="TOPRIM_dom"/>
</dbReference>
<dbReference type="OrthoDB" id="9802672at2"/>
<keyword evidence="10" id="KW-1185">Reference proteome</keyword>
<dbReference type="InterPro" id="IPR023627">
    <property type="entry name" value="Rcmb_RecR"/>
</dbReference>
<proteinExistence type="inferred from homology"/>
<dbReference type="GO" id="GO:0003677">
    <property type="term" value="F:DNA binding"/>
    <property type="evidence" value="ECO:0007669"/>
    <property type="project" value="UniProtKB-UniRule"/>
</dbReference>
<sequence>MNTLENLIVLLSRLPGIGKKSASRMAYSLLKGEESYNRVLGQSIAELKEKIHKCSQCGNYTEEELCSICSSKDRDELTLCVVEESQDIMMIESTGDYKGLYFVLHGVLSPLDGIGPTELGFDRLLDRINTLGVKELILATNPTLEGDSTALYIKHLLEGKEIEISRIASGLPVGGDMEYADKMSISRALKGRMNY</sequence>
<dbReference type="EMBL" id="CP036150">
    <property type="protein sequence ID" value="QEN09065.1"/>
    <property type="molecule type" value="Genomic_DNA"/>
</dbReference>
<dbReference type="Pfam" id="PF21175">
    <property type="entry name" value="RecR_C"/>
    <property type="match status" value="1"/>
</dbReference>
<dbReference type="InterPro" id="IPR034137">
    <property type="entry name" value="TOPRIM_RecR"/>
</dbReference>
<evidence type="ECO:0000256" key="5">
    <source>
        <dbReference type="ARBA" id="ARBA00023172"/>
    </source>
</evidence>
<dbReference type="InterPro" id="IPR000093">
    <property type="entry name" value="DNA_Rcmb_RecR"/>
</dbReference>
<dbReference type="Gene3D" id="3.40.1360.10">
    <property type="match status" value="1"/>
</dbReference>
<dbReference type="PROSITE" id="PS50880">
    <property type="entry name" value="TOPRIM"/>
    <property type="match status" value="1"/>
</dbReference>
<dbReference type="HAMAP" id="MF_00017">
    <property type="entry name" value="RecR"/>
    <property type="match status" value="1"/>
</dbReference>
<keyword evidence="1 7" id="KW-0479">Metal-binding</keyword>
<dbReference type="Pfam" id="PF02132">
    <property type="entry name" value="RecR_ZnF"/>
    <property type="match status" value="1"/>
</dbReference>
<keyword evidence="4 7" id="KW-0862">Zinc</keyword>
<dbReference type="CDD" id="cd01025">
    <property type="entry name" value="TOPRIM_recR"/>
    <property type="match status" value="1"/>
</dbReference>
<evidence type="ECO:0000313" key="10">
    <source>
        <dbReference type="Proteomes" id="UP000324209"/>
    </source>
</evidence>
<evidence type="ECO:0000256" key="7">
    <source>
        <dbReference type="HAMAP-Rule" id="MF_00017"/>
    </source>
</evidence>
<evidence type="ECO:0000313" key="9">
    <source>
        <dbReference type="EMBL" id="QEN09065.1"/>
    </source>
</evidence>
<dbReference type="Proteomes" id="UP000324209">
    <property type="component" value="Chromosome"/>
</dbReference>
<dbReference type="Pfam" id="PF21176">
    <property type="entry name" value="RecR_HhH"/>
    <property type="match status" value="1"/>
</dbReference>
<dbReference type="GO" id="GO:0006310">
    <property type="term" value="P:DNA recombination"/>
    <property type="evidence" value="ECO:0007669"/>
    <property type="project" value="UniProtKB-UniRule"/>
</dbReference>
<dbReference type="GO" id="GO:0008270">
    <property type="term" value="F:zinc ion binding"/>
    <property type="evidence" value="ECO:0007669"/>
    <property type="project" value="UniProtKB-KW"/>
</dbReference>
<reference evidence="9 10" key="1">
    <citation type="submission" date="2019-02" db="EMBL/GenBank/DDBJ databases">
        <title>Complete Genome Sequence and Methylome Analysis of free living Spirochaetas.</title>
        <authorList>
            <person name="Fomenkov A."/>
            <person name="Dubinina G."/>
            <person name="Leshcheva N."/>
            <person name="Mikheeva N."/>
            <person name="Grabovich M."/>
            <person name="Vincze T."/>
            <person name="Roberts R.J."/>
        </authorList>
    </citation>
    <scope>NUCLEOTIDE SEQUENCE [LARGE SCALE GENOMIC DNA]</scope>
    <source>
        <strain evidence="9 10">K2</strain>
    </source>
</reference>
<evidence type="ECO:0000256" key="1">
    <source>
        <dbReference type="ARBA" id="ARBA00022723"/>
    </source>
</evidence>
<feature type="zinc finger region" description="C4-type" evidence="7">
    <location>
        <begin position="54"/>
        <end position="69"/>
    </location>
</feature>
<dbReference type="Gene3D" id="1.10.8.420">
    <property type="entry name" value="RecR Domain 1"/>
    <property type="match status" value="1"/>
</dbReference>
<dbReference type="AlphaFoldDB" id="A0A5C1QLT0"/>
<keyword evidence="3 7" id="KW-0863">Zinc-finger</keyword>
<evidence type="ECO:0000256" key="3">
    <source>
        <dbReference type="ARBA" id="ARBA00022771"/>
    </source>
</evidence>
<feature type="domain" description="Toprim" evidence="8">
    <location>
        <begin position="77"/>
        <end position="172"/>
    </location>
</feature>
<evidence type="ECO:0000256" key="2">
    <source>
        <dbReference type="ARBA" id="ARBA00022763"/>
    </source>
</evidence>
<dbReference type="GO" id="GO:0006281">
    <property type="term" value="P:DNA repair"/>
    <property type="evidence" value="ECO:0007669"/>
    <property type="project" value="UniProtKB-UniRule"/>
</dbReference>
<dbReference type="Gene3D" id="6.10.250.240">
    <property type="match status" value="1"/>
</dbReference>
<gene>
    <name evidence="7 9" type="primary">recR</name>
    <name evidence="9" type="ORF">EXM22_14115</name>
</gene>
<comment type="similarity">
    <text evidence="7">Belongs to the RecR family.</text>
</comment>
<dbReference type="PROSITE" id="PS01300">
    <property type="entry name" value="RECR"/>
    <property type="match status" value="1"/>
</dbReference>
<dbReference type="SMART" id="SM00493">
    <property type="entry name" value="TOPRIM"/>
    <property type="match status" value="1"/>
</dbReference>
<keyword evidence="5 7" id="KW-0233">DNA recombination</keyword>
<dbReference type="RefSeq" id="WP_149487141.1">
    <property type="nucleotide sequence ID" value="NZ_CP036150.1"/>
</dbReference>
<dbReference type="SUPFAM" id="SSF111304">
    <property type="entry name" value="Recombination protein RecR"/>
    <property type="match status" value="1"/>
</dbReference>
<dbReference type="InterPro" id="IPR015967">
    <property type="entry name" value="Rcmb_RecR_Znf"/>
</dbReference>
<name>A0A5C1QLT0_9SPIO</name>
<comment type="function">
    <text evidence="7">May play a role in DNA repair. It seems to be involved in an RecBC-independent recombinational process of DNA repair. It may act with RecF and RecO.</text>
</comment>
<keyword evidence="6 7" id="KW-0234">DNA repair</keyword>
<accession>A0A5C1QLT0</accession>
<dbReference type="KEGG" id="ock:EXM22_14115"/>
<dbReference type="Gene3D" id="3.30.60.80">
    <property type="match status" value="1"/>
</dbReference>
<evidence type="ECO:0000256" key="6">
    <source>
        <dbReference type="ARBA" id="ARBA00023204"/>
    </source>
</evidence>
<dbReference type="PANTHER" id="PTHR30446">
    <property type="entry name" value="RECOMBINATION PROTEIN RECR"/>
    <property type="match status" value="1"/>
</dbReference>